<dbReference type="EMBL" id="JAEPRB010000041">
    <property type="protein sequence ID" value="KAG2224553.1"/>
    <property type="molecule type" value="Genomic_DNA"/>
</dbReference>
<evidence type="ECO:0008006" key="5">
    <source>
        <dbReference type="Google" id="ProtNLM"/>
    </source>
</evidence>
<feature type="region of interest" description="Disordered" evidence="1">
    <location>
        <begin position="78"/>
        <end position="100"/>
    </location>
</feature>
<dbReference type="PANTHER" id="PTHR40050">
    <property type="entry name" value="INNER SPORE COAT PROTEIN H"/>
    <property type="match status" value="1"/>
</dbReference>
<evidence type="ECO:0000313" key="4">
    <source>
        <dbReference type="Proteomes" id="UP000646827"/>
    </source>
</evidence>
<evidence type="ECO:0000313" key="3">
    <source>
        <dbReference type="EMBL" id="KAG2224553.1"/>
    </source>
</evidence>
<organism evidence="3 4">
    <name type="scientific">Circinella minor</name>
    <dbReference type="NCBI Taxonomy" id="1195481"/>
    <lineage>
        <taxon>Eukaryota</taxon>
        <taxon>Fungi</taxon>
        <taxon>Fungi incertae sedis</taxon>
        <taxon>Mucoromycota</taxon>
        <taxon>Mucoromycotina</taxon>
        <taxon>Mucoromycetes</taxon>
        <taxon>Mucorales</taxon>
        <taxon>Lichtheimiaceae</taxon>
        <taxon>Circinella</taxon>
    </lineage>
</organism>
<dbReference type="PANTHER" id="PTHR40050:SF1">
    <property type="entry name" value="INNER SPORE COAT PROTEIN H"/>
    <property type="match status" value="1"/>
</dbReference>
<protein>
    <recommendedName>
        <fullName evidence="5">Coth-domain-containing protein</fullName>
    </recommendedName>
</protein>
<gene>
    <name evidence="3" type="ORF">INT45_004398</name>
</gene>
<dbReference type="OrthoDB" id="10267127at2759"/>
<proteinExistence type="predicted"/>
<name>A0A8H7S9N5_9FUNG</name>
<dbReference type="AlphaFoldDB" id="A0A8H7S9N5"/>
<evidence type="ECO:0000256" key="2">
    <source>
        <dbReference type="SAM" id="SignalP"/>
    </source>
</evidence>
<reference evidence="3 4" key="1">
    <citation type="submission" date="2020-12" db="EMBL/GenBank/DDBJ databases">
        <title>Metabolic potential, ecology and presence of endohyphal bacteria is reflected in genomic diversity of Mucoromycotina.</title>
        <authorList>
            <person name="Muszewska A."/>
            <person name="Okrasinska A."/>
            <person name="Steczkiewicz K."/>
            <person name="Drgas O."/>
            <person name="Orlowska M."/>
            <person name="Perlinska-Lenart U."/>
            <person name="Aleksandrzak-Piekarczyk T."/>
            <person name="Szatraj K."/>
            <person name="Zielenkiewicz U."/>
            <person name="Pilsyk S."/>
            <person name="Malc E."/>
            <person name="Mieczkowski P."/>
            <person name="Kruszewska J.S."/>
            <person name="Biernat P."/>
            <person name="Pawlowska J."/>
        </authorList>
    </citation>
    <scope>NUCLEOTIDE SEQUENCE [LARGE SCALE GENOMIC DNA]</scope>
    <source>
        <strain evidence="3 4">CBS 142.35</strain>
    </source>
</reference>
<feature type="compositionally biased region" description="Low complexity" evidence="1">
    <location>
        <begin position="576"/>
        <end position="593"/>
    </location>
</feature>
<dbReference type="Pfam" id="PF08757">
    <property type="entry name" value="CotH"/>
    <property type="match status" value="1"/>
</dbReference>
<feature type="signal peptide" evidence="2">
    <location>
        <begin position="1"/>
        <end position="24"/>
    </location>
</feature>
<feature type="chain" id="PRO_5034520453" description="Coth-domain-containing protein" evidence="2">
    <location>
        <begin position="25"/>
        <end position="624"/>
    </location>
</feature>
<keyword evidence="2" id="KW-0732">Signal</keyword>
<keyword evidence="4" id="KW-1185">Reference proteome</keyword>
<dbReference type="InterPro" id="IPR014867">
    <property type="entry name" value="Spore_coat_CotH_CotH2/3/7"/>
</dbReference>
<comment type="caution">
    <text evidence="3">The sequence shown here is derived from an EMBL/GenBank/DDBJ whole genome shotgun (WGS) entry which is preliminary data.</text>
</comment>
<feature type="region of interest" description="Disordered" evidence="1">
    <location>
        <begin position="565"/>
        <end position="596"/>
    </location>
</feature>
<evidence type="ECO:0000256" key="1">
    <source>
        <dbReference type="SAM" id="MobiDB-lite"/>
    </source>
</evidence>
<accession>A0A8H7S9N5</accession>
<dbReference type="Proteomes" id="UP000646827">
    <property type="component" value="Unassembled WGS sequence"/>
</dbReference>
<sequence length="624" mass="69568">MMKTNIYLFSFTVIISLLSIITKADDINYAVIAFPHESQGVGVFVEGQTHALEATQYPNLYQGKAPFTSNSYQYVLTSNSGNNQNQPESTQRQLKEGATSTGNEFFNRSRTVYDVPSLPQAYNPIYPPLFTGMNVSNEIATIILNANMSGVNAYMNNPKGDFGYIEAYNMTYISSNQIYTYQGVGIKTSGQSTKEFSKQSFKIKFDKFNKNATEKSLLFGRSVVKLRAEPTDMTMTREKLLLDCLAAAGVATVSGSWTRLFINGEPFGLYLMIDDASTHFIDNVLHGGNYSYSYTGPTYKGNALSDTEEANLAYLGEDPSLYSKFIYDPKDEGELKLNKTNEMEPLIGLTKRLASNNEKVESIVDPKHTLIHMAFNFLTGSWDGFWYQASNYYINQDIQSNQWTVITYDFDETFGNGAEKELMAVPYAQFKKSDNVTRPLQDALIQGYPAEFEQILTTVVKRFFKPSVIQPILEAWKSMLLEDITWDRSSTLKGHSPTVNQTEGFTIQDFVVNMNSTQKGTIGILEWIAGRSAAVCQQLNINDMDVGLPILGHYLGGNYGDGANIYPGHPRENENGKNGNSNNNSNNGDGNENTTSDAMITKTQQSTSILLLMVTCICLFATFF</sequence>